<dbReference type="PANTHER" id="PTHR43433:SF5">
    <property type="entry name" value="AB HYDROLASE-1 DOMAIN-CONTAINING PROTEIN"/>
    <property type="match status" value="1"/>
</dbReference>
<dbReference type="Gene3D" id="3.40.50.1820">
    <property type="entry name" value="alpha/beta hydrolase"/>
    <property type="match status" value="1"/>
</dbReference>
<gene>
    <name evidence="2" type="ORF">C5746_39965</name>
</gene>
<evidence type="ECO:0000313" key="3">
    <source>
        <dbReference type="Proteomes" id="UP000252698"/>
    </source>
</evidence>
<proteinExistence type="predicted"/>
<dbReference type="GO" id="GO:0046503">
    <property type="term" value="P:glycerolipid catabolic process"/>
    <property type="evidence" value="ECO:0007669"/>
    <property type="project" value="TreeGrafter"/>
</dbReference>
<accession>A0A2Z5JNS5</accession>
<dbReference type="PANTHER" id="PTHR43433">
    <property type="entry name" value="HYDROLASE, ALPHA/BETA FOLD FAMILY PROTEIN"/>
    <property type="match status" value="1"/>
</dbReference>
<dbReference type="SUPFAM" id="SSF53474">
    <property type="entry name" value="alpha/beta-Hydrolases"/>
    <property type="match status" value="1"/>
</dbReference>
<dbReference type="InterPro" id="IPR050471">
    <property type="entry name" value="AB_hydrolase"/>
</dbReference>
<name>A0A2Z5JNS5_STRAR</name>
<dbReference type="EMBL" id="CP027306">
    <property type="protein sequence ID" value="AXE82057.1"/>
    <property type="molecule type" value="Genomic_DNA"/>
</dbReference>
<dbReference type="AlphaFoldDB" id="A0A2Z5JNS5"/>
<dbReference type="GO" id="GO:0004806">
    <property type="term" value="F:triacylglycerol lipase activity"/>
    <property type="evidence" value="ECO:0007669"/>
    <property type="project" value="TreeGrafter"/>
</dbReference>
<sequence length="290" mass="31026">MPIPSSPRRWTHACGGERVSSEGFQHVKVGDIDIAYVESGQGEPLVLLHGGESHRGQFDAFRPLLGAGILAISFDQRDTGDTLNGPEPYDIVRQAADCADFLAALGFERAHVMGVSYGGAIAMHLAIHYPQRVASLILSGATPSWTMTESLGDRIVAMGPDARAQFALDLLLTPEGQANDPQLVADTKRAPRGRPVDADARRMTAIQNHDCTARLHEITAPTLVLHGAQDPIVRAQVAELMASEIPGARLVILPRTRHGITFEAREQAARLARDFVLSHAVGTVSTGNGG</sequence>
<dbReference type="PRINTS" id="PR00111">
    <property type="entry name" value="ABHYDROLASE"/>
</dbReference>
<reference evidence="2 3" key="1">
    <citation type="journal article" date="2018" name="Front. Microbiol.">
        <title>Genome Sequencing of Streptomyces atratus SCSIOZH16 and Activation Production of Nocardamine via Metabolic Engineering.</title>
        <authorList>
            <person name="Li Y."/>
            <person name="Zhang C."/>
            <person name="Liu C."/>
            <person name="Ju J."/>
            <person name="Ma J."/>
        </authorList>
    </citation>
    <scope>NUCLEOTIDE SEQUENCE [LARGE SCALE GENOMIC DNA]</scope>
    <source>
        <strain evidence="2 3">SCSIO_ZH16</strain>
    </source>
</reference>
<evidence type="ECO:0000313" key="2">
    <source>
        <dbReference type="EMBL" id="AXE82057.1"/>
    </source>
</evidence>
<organism evidence="2 3">
    <name type="scientific">Streptomyces atratus</name>
    <dbReference type="NCBI Taxonomy" id="1893"/>
    <lineage>
        <taxon>Bacteria</taxon>
        <taxon>Bacillati</taxon>
        <taxon>Actinomycetota</taxon>
        <taxon>Actinomycetes</taxon>
        <taxon>Kitasatosporales</taxon>
        <taxon>Streptomycetaceae</taxon>
        <taxon>Streptomyces</taxon>
    </lineage>
</organism>
<evidence type="ECO:0000259" key="1">
    <source>
        <dbReference type="Pfam" id="PF00561"/>
    </source>
</evidence>
<dbReference type="InterPro" id="IPR029058">
    <property type="entry name" value="AB_hydrolase_fold"/>
</dbReference>
<feature type="domain" description="AB hydrolase-1" evidence="1">
    <location>
        <begin position="44"/>
        <end position="263"/>
    </location>
</feature>
<dbReference type="InterPro" id="IPR000073">
    <property type="entry name" value="AB_hydrolase_1"/>
</dbReference>
<keyword evidence="2" id="KW-0378">Hydrolase</keyword>
<dbReference type="KEGG" id="sata:C5746_39965"/>
<dbReference type="Pfam" id="PF00561">
    <property type="entry name" value="Abhydrolase_1"/>
    <property type="match status" value="1"/>
</dbReference>
<protein>
    <submittedName>
        <fullName evidence="2">Alpha/beta hydrolase</fullName>
    </submittedName>
</protein>
<dbReference type="Proteomes" id="UP000252698">
    <property type="component" value="Chromosome"/>
</dbReference>